<feature type="compositionally biased region" description="Low complexity" evidence="1">
    <location>
        <begin position="615"/>
        <end position="626"/>
    </location>
</feature>
<evidence type="ECO:0000256" key="1">
    <source>
        <dbReference type="SAM" id="MobiDB-lite"/>
    </source>
</evidence>
<feature type="region of interest" description="Disordered" evidence="1">
    <location>
        <begin position="593"/>
        <end position="632"/>
    </location>
</feature>
<dbReference type="GO" id="GO:0003713">
    <property type="term" value="F:transcription coactivator activity"/>
    <property type="evidence" value="ECO:0007669"/>
    <property type="project" value="TreeGrafter"/>
</dbReference>
<feature type="compositionally biased region" description="Low complexity" evidence="1">
    <location>
        <begin position="132"/>
        <end position="159"/>
    </location>
</feature>
<feature type="compositionally biased region" description="Low complexity" evidence="1">
    <location>
        <begin position="688"/>
        <end position="703"/>
    </location>
</feature>
<proteinExistence type="predicted"/>
<dbReference type="OrthoDB" id="6513822at2759"/>
<name>A0A6P6XQA5_DERPT</name>
<feature type="compositionally biased region" description="Polar residues" evidence="1">
    <location>
        <begin position="262"/>
        <end position="279"/>
    </location>
</feature>
<accession>A0A6P6XQA5</accession>
<dbReference type="InParanoid" id="A0A6P6XQA5"/>
<feature type="compositionally biased region" description="Low complexity" evidence="1">
    <location>
        <begin position="280"/>
        <end position="309"/>
    </location>
</feature>
<dbReference type="RefSeq" id="XP_027195590.1">
    <property type="nucleotide sequence ID" value="XM_027339789.1"/>
</dbReference>
<feature type="region of interest" description="Disordered" evidence="1">
    <location>
        <begin position="485"/>
        <end position="567"/>
    </location>
</feature>
<feature type="compositionally biased region" description="Polar residues" evidence="1">
    <location>
        <begin position="540"/>
        <end position="557"/>
    </location>
</feature>
<feature type="compositionally biased region" description="Low complexity" evidence="1">
    <location>
        <begin position="528"/>
        <end position="538"/>
    </location>
</feature>
<gene>
    <name evidence="3" type="primary">LOC113790161</name>
</gene>
<reference evidence="3" key="1">
    <citation type="submission" date="2025-08" db="UniProtKB">
        <authorList>
            <consortium name="RefSeq"/>
        </authorList>
    </citation>
    <scope>IDENTIFICATION</scope>
    <source>
        <strain evidence="3">Airmid</strain>
    </source>
</reference>
<feature type="compositionally biased region" description="Low complexity" evidence="1">
    <location>
        <begin position="487"/>
        <end position="515"/>
    </location>
</feature>
<feature type="compositionally biased region" description="Low complexity" evidence="1">
    <location>
        <begin position="1065"/>
        <end position="1107"/>
    </location>
</feature>
<dbReference type="InterPro" id="IPR051647">
    <property type="entry name" value="Mediator_comp_sub12"/>
</dbReference>
<evidence type="ECO:0000313" key="3">
    <source>
        <dbReference type="RefSeq" id="XP_027195590.1"/>
    </source>
</evidence>
<dbReference type="GO" id="GO:0016592">
    <property type="term" value="C:mediator complex"/>
    <property type="evidence" value="ECO:0007669"/>
    <property type="project" value="TreeGrafter"/>
</dbReference>
<sequence length="1139" mass="129309">MAIRIVLLAILIMAIILILMNPMFIIASIVPQISSSSSTSSSLPQSSISTIQLQQQQSPLSLSLIDHVRPRDLDEIMSKYGSYLQRSRLVTSSSSSSTTSSPSSTTTTTTTVSLNPTISTILQNRLVQTPLTNQQQLQPQQQQDPQLYNGYSQQQQQQQRFNRDNIGRSGMAVVGNNNNNNGGSGGGNGGSTVFVQDTGKIELSIHHDQDQDILNTSLDNQNIHYGIQDESLLQMNDQQQLHLPSSSSSSESSTVNRRQESIKNPTISSSPSSQLVAGQSPSSSSSSSSSPASSTSESSTVINNNNNNNNHLNTATISDMFISIDGRLQKLQDQMIYHRSMNNYGLSSPSSTFPSYLNMMKTQFLSMENLVESKLSTIENKFSNIVIEDEIWKKTINWKVEEILSKISQSENKVTFSNEQIINKLDLIERNFKVITNDLFSKFLLVNEKLNMIELNIQNKLNDFETKIRKTFDYQHKLVDLFKQDYNNNNQNNNHGSSTSESSSGSNTNNNNNNNQPQVTTSQQPRFNRNNNNNGDDNYLSKNLPITSSTDTLNDSGQQQQQQQESFENGLNWTNQQQQEKFEFDKIYMETTNEQQQQLQQPVDKIHESDHRTSSMDLSSSSSEQSIITNNGRSSITRDELIAQCEPIFQRWKQNKFKSDDAHQLIICKQLLTSLENGDFIRNDDQQYGHNYHSQQQQQQQYSYRDRLEKRNSQQQDLDPESIMMMANDKQQQQQTKIRTKETIENNKMDDIINLPNGNNNDHNGHHNKKLTLEELDSKLQYFATKIIKIVQEMWHSSQTSQQYLFETLNVANETKEIIREEFKRLNNYVKPLNLLAGMTDDIRDPIMTRLKEMSTAINNSVAVILNTQSQYMMRQDDQAYKILTISVGELRNHSTIVSRKVQEQGVQINQKFDQIYKGLNQIGRKTIETVGHQLLDIVKKEMHTIKSILSERSKISVNELDLDSPKSLSQNQCKNDCFISRQEIDNLCYNIESKPYHFRSESPILQPSLTITTTQRESTTATMGNVSGQNDHFEHIDHHVHGKNLTNIVEINNGGNNGNDNDDNQQNMESNQNSQSLPLSASGSSSSQSSPSSSSSSMDSSSSTLSIDEQTRRKFKRAIEIYFNRYENQTLESNKRKL</sequence>
<organism evidence="2 3">
    <name type="scientific">Dermatophagoides pteronyssinus</name>
    <name type="common">European house dust mite</name>
    <dbReference type="NCBI Taxonomy" id="6956"/>
    <lineage>
        <taxon>Eukaryota</taxon>
        <taxon>Metazoa</taxon>
        <taxon>Ecdysozoa</taxon>
        <taxon>Arthropoda</taxon>
        <taxon>Chelicerata</taxon>
        <taxon>Arachnida</taxon>
        <taxon>Acari</taxon>
        <taxon>Acariformes</taxon>
        <taxon>Sarcoptiformes</taxon>
        <taxon>Astigmata</taxon>
        <taxon>Psoroptidia</taxon>
        <taxon>Analgoidea</taxon>
        <taxon>Pyroglyphidae</taxon>
        <taxon>Dermatophagoidinae</taxon>
        <taxon>Dermatophagoides</taxon>
    </lineage>
</organism>
<dbReference type="KEGG" id="dpte:113790161"/>
<evidence type="ECO:0000313" key="2">
    <source>
        <dbReference type="Proteomes" id="UP000515146"/>
    </source>
</evidence>
<dbReference type="GO" id="GO:0045944">
    <property type="term" value="P:positive regulation of transcription by RNA polymerase II"/>
    <property type="evidence" value="ECO:0007669"/>
    <property type="project" value="TreeGrafter"/>
</dbReference>
<feature type="compositionally biased region" description="Polar residues" evidence="1">
    <location>
        <begin position="516"/>
        <end position="527"/>
    </location>
</feature>
<dbReference type="Proteomes" id="UP000515146">
    <property type="component" value="Unplaced"/>
</dbReference>
<keyword evidence="2" id="KW-1185">Reference proteome</keyword>
<dbReference type="PANTHER" id="PTHR46007">
    <property type="entry name" value="MEDIATOR OF RNA POLYMERASE II TRANSCRIPTION SUBUNIT 12"/>
    <property type="match status" value="1"/>
</dbReference>
<dbReference type="AlphaFoldDB" id="A0A6P6XQA5"/>
<dbReference type="PANTHER" id="PTHR46007:SF12">
    <property type="entry name" value="C2H2-TYPE DOMAIN-CONTAINING PROTEIN-RELATED"/>
    <property type="match status" value="1"/>
</dbReference>
<feature type="region of interest" description="Disordered" evidence="1">
    <location>
        <begin position="684"/>
        <end position="719"/>
    </location>
</feature>
<feature type="compositionally biased region" description="Basic and acidic residues" evidence="1">
    <location>
        <begin position="604"/>
        <end position="614"/>
    </location>
</feature>
<protein>
    <submittedName>
        <fullName evidence="3">Uncharacterized protein</fullName>
    </submittedName>
</protein>
<feature type="region of interest" description="Disordered" evidence="1">
    <location>
        <begin position="1049"/>
        <end position="1112"/>
    </location>
</feature>
<feature type="region of interest" description="Disordered" evidence="1">
    <location>
        <begin position="132"/>
        <end position="193"/>
    </location>
</feature>
<feature type="region of interest" description="Disordered" evidence="1">
    <location>
        <begin position="91"/>
        <end position="112"/>
    </location>
</feature>
<feature type="region of interest" description="Disordered" evidence="1">
    <location>
        <begin position="238"/>
        <end position="309"/>
    </location>
</feature>